<keyword evidence="2" id="KW-0472">Membrane</keyword>
<feature type="compositionally biased region" description="Basic and acidic residues" evidence="1">
    <location>
        <begin position="226"/>
        <end position="241"/>
    </location>
</feature>
<organism evidence="3 4">
    <name type="scientific">Durusdinium trenchii</name>
    <dbReference type="NCBI Taxonomy" id="1381693"/>
    <lineage>
        <taxon>Eukaryota</taxon>
        <taxon>Sar</taxon>
        <taxon>Alveolata</taxon>
        <taxon>Dinophyceae</taxon>
        <taxon>Suessiales</taxon>
        <taxon>Symbiodiniaceae</taxon>
        <taxon>Durusdinium</taxon>
    </lineage>
</organism>
<keyword evidence="2" id="KW-0812">Transmembrane</keyword>
<protein>
    <submittedName>
        <fullName evidence="3">Uncharacterized protein</fullName>
    </submittedName>
</protein>
<dbReference type="EMBL" id="CAXAMN010021795">
    <property type="protein sequence ID" value="CAK9063423.1"/>
    <property type="molecule type" value="Genomic_DNA"/>
</dbReference>
<accession>A0ABP0NJ08</accession>
<gene>
    <name evidence="3" type="ORF">CCMP2556_LOCUS31170</name>
</gene>
<reference evidence="3 4" key="1">
    <citation type="submission" date="2024-02" db="EMBL/GenBank/DDBJ databases">
        <authorList>
            <person name="Chen Y."/>
            <person name="Shah S."/>
            <person name="Dougan E. K."/>
            <person name="Thang M."/>
            <person name="Chan C."/>
        </authorList>
    </citation>
    <scope>NUCLEOTIDE SEQUENCE [LARGE SCALE GENOMIC DNA]</scope>
</reference>
<evidence type="ECO:0000313" key="4">
    <source>
        <dbReference type="Proteomes" id="UP001642484"/>
    </source>
</evidence>
<evidence type="ECO:0000256" key="2">
    <source>
        <dbReference type="SAM" id="Phobius"/>
    </source>
</evidence>
<name>A0ABP0NJ08_9DINO</name>
<keyword evidence="4" id="KW-1185">Reference proteome</keyword>
<feature type="compositionally biased region" description="Basic and acidic residues" evidence="1">
    <location>
        <begin position="90"/>
        <end position="106"/>
    </location>
</feature>
<feature type="region of interest" description="Disordered" evidence="1">
    <location>
        <begin position="173"/>
        <end position="311"/>
    </location>
</feature>
<comment type="caution">
    <text evidence="3">The sequence shown here is derived from an EMBL/GenBank/DDBJ whole genome shotgun (WGS) entry which is preliminary data.</text>
</comment>
<feature type="compositionally biased region" description="Gly residues" evidence="1">
    <location>
        <begin position="285"/>
        <end position="294"/>
    </location>
</feature>
<evidence type="ECO:0000313" key="3">
    <source>
        <dbReference type="EMBL" id="CAK9063423.1"/>
    </source>
</evidence>
<evidence type="ECO:0000256" key="1">
    <source>
        <dbReference type="SAM" id="MobiDB-lite"/>
    </source>
</evidence>
<feature type="transmembrane region" description="Helical" evidence="2">
    <location>
        <begin position="12"/>
        <end position="33"/>
    </location>
</feature>
<feature type="compositionally biased region" description="Polar residues" evidence="1">
    <location>
        <begin position="243"/>
        <end position="252"/>
    </location>
</feature>
<feature type="transmembrane region" description="Helical" evidence="2">
    <location>
        <begin position="39"/>
        <end position="57"/>
    </location>
</feature>
<sequence>MTKTVNATQQSLRLLGLSLAGISAFFIILRLLLTYVLGSPGMVTAAVVSVISVLWAAQRSQHARARSEQEALLMQHRAFAAEVERAWERSHSNDLERRKAPHREVPSSHAPAPGVRAVGETAEGSKKRKKKKRAESEETFIVDDELEAEVVEDLEDFLEHRRLRQTLKKTADELRVSQQRKDKKASGALEADAKKAPEPKVPPAKAKKDEEHAPKMGGGKGNGRRKSGEEKSHTKEKEVRKSGSYNGTNGAKQSWEEQQWYGDNSWSSQQDSWDDWGNSRWWGQRGNGQAGGWNGRRERRRPAGRGTSGWS</sequence>
<proteinExistence type="predicted"/>
<feature type="compositionally biased region" description="Low complexity" evidence="1">
    <location>
        <begin position="262"/>
        <end position="279"/>
    </location>
</feature>
<feature type="region of interest" description="Disordered" evidence="1">
    <location>
        <begin position="90"/>
        <end position="137"/>
    </location>
</feature>
<dbReference type="Proteomes" id="UP001642484">
    <property type="component" value="Unassembled WGS sequence"/>
</dbReference>
<keyword evidence="2" id="KW-1133">Transmembrane helix</keyword>